<protein>
    <recommendedName>
        <fullName evidence="11">Reverse transcriptase domain-containing protein</fullName>
    </recommendedName>
</protein>
<keyword evidence="10" id="KW-0472">Membrane</keyword>
<name>A0A388M4Y7_CHABU</name>
<keyword evidence="13" id="KW-1185">Reference proteome</keyword>
<dbReference type="CDD" id="cd01647">
    <property type="entry name" value="RT_LTR"/>
    <property type="match status" value="1"/>
</dbReference>
<keyword evidence="10" id="KW-0812">Transmembrane</keyword>
<dbReference type="InterPro" id="IPR000477">
    <property type="entry name" value="RT_dom"/>
</dbReference>
<evidence type="ECO:0000313" key="12">
    <source>
        <dbReference type="EMBL" id="GBG89621.1"/>
    </source>
</evidence>
<feature type="compositionally biased region" description="Basic and acidic residues" evidence="9">
    <location>
        <begin position="1562"/>
        <end position="1582"/>
    </location>
</feature>
<keyword evidence="6" id="KW-0378">Hydrolase</keyword>
<keyword evidence="2" id="KW-0808">Transferase</keyword>
<dbReference type="FunFam" id="3.10.10.10:FF:000007">
    <property type="entry name" value="Retrovirus-related Pol polyprotein from transposon 17.6-like Protein"/>
    <property type="match status" value="1"/>
</dbReference>
<feature type="transmembrane region" description="Helical" evidence="10">
    <location>
        <begin position="2368"/>
        <end position="2391"/>
    </location>
</feature>
<feature type="region of interest" description="Disordered" evidence="9">
    <location>
        <begin position="1224"/>
        <end position="1253"/>
    </location>
</feature>
<gene>
    <name evidence="12" type="ORF">CBR_g49411</name>
</gene>
<dbReference type="Gramene" id="GBG89621">
    <property type="protein sequence ID" value="GBG89621"/>
    <property type="gene ID" value="CBR_g49411"/>
</dbReference>
<keyword evidence="3" id="KW-0548">Nucleotidyltransferase</keyword>
<dbReference type="PROSITE" id="PS50878">
    <property type="entry name" value="RT_POL"/>
    <property type="match status" value="1"/>
</dbReference>
<dbReference type="GO" id="GO:0003964">
    <property type="term" value="F:RNA-directed DNA polymerase activity"/>
    <property type="evidence" value="ECO:0007669"/>
    <property type="project" value="UniProtKB-KW"/>
</dbReference>
<feature type="domain" description="Reverse transcriptase" evidence="11">
    <location>
        <begin position="950"/>
        <end position="1129"/>
    </location>
</feature>
<dbReference type="Pfam" id="PF14656">
    <property type="entry name" value="RAB3GAP2_C"/>
    <property type="match status" value="1"/>
</dbReference>
<dbReference type="FunFam" id="3.30.70.270:FF:000023">
    <property type="entry name" value="Pol"/>
    <property type="match status" value="1"/>
</dbReference>
<evidence type="ECO:0000256" key="10">
    <source>
        <dbReference type="SAM" id="Phobius"/>
    </source>
</evidence>
<dbReference type="GO" id="GO:0008233">
    <property type="term" value="F:peptidase activity"/>
    <property type="evidence" value="ECO:0007669"/>
    <property type="project" value="UniProtKB-KW"/>
</dbReference>
<feature type="region of interest" description="Disordered" evidence="9">
    <location>
        <begin position="1550"/>
        <end position="1598"/>
    </location>
</feature>
<dbReference type="InterPro" id="IPR029257">
    <property type="entry name" value="RAB3GAP2_C"/>
</dbReference>
<feature type="region of interest" description="Disordered" evidence="9">
    <location>
        <begin position="343"/>
        <end position="424"/>
    </location>
</feature>
<dbReference type="Gene3D" id="3.10.10.10">
    <property type="entry name" value="HIV Type 1 Reverse Transcriptase, subunit A, domain 1"/>
    <property type="match status" value="1"/>
</dbReference>
<feature type="coiled-coil region" evidence="8">
    <location>
        <begin position="565"/>
        <end position="633"/>
    </location>
</feature>
<evidence type="ECO:0000256" key="6">
    <source>
        <dbReference type="ARBA" id="ARBA00022801"/>
    </source>
</evidence>
<organism evidence="12 13">
    <name type="scientific">Chara braunii</name>
    <name type="common">Braun's stonewort</name>
    <dbReference type="NCBI Taxonomy" id="69332"/>
    <lineage>
        <taxon>Eukaryota</taxon>
        <taxon>Viridiplantae</taxon>
        <taxon>Streptophyta</taxon>
        <taxon>Charophyceae</taxon>
        <taxon>Charales</taxon>
        <taxon>Characeae</taxon>
        <taxon>Chara</taxon>
    </lineage>
</organism>
<keyword evidence="1" id="KW-0645">Protease</keyword>
<proteinExistence type="predicted"/>
<dbReference type="InterPro" id="IPR043502">
    <property type="entry name" value="DNA/RNA_pol_sf"/>
</dbReference>
<evidence type="ECO:0000256" key="2">
    <source>
        <dbReference type="ARBA" id="ARBA00022679"/>
    </source>
</evidence>
<dbReference type="InterPro" id="IPR032839">
    <property type="entry name" value="RAB3GAP_N"/>
</dbReference>
<evidence type="ECO:0000259" key="11">
    <source>
        <dbReference type="PROSITE" id="PS50878"/>
    </source>
</evidence>
<dbReference type="EMBL" id="BFEA01000750">
    <property type="protein sequence ID" value="GBG89621.1"/>
    <property type="molecule type" value="Genomic_DNA"/>
</dbReference>
<keyword evidence="10" id="KW-1133">Transmembrane helix</keyword>
<feature type="region of interest" description="Disordered" evidence="9">
    <location>
        <begin position="510"/>
        <end position="540"/>
    </location>
</feature>
<dbReference type="InterPro" id="IPR050951">
    <property type="entry name" value="Retrovirus_Pol_polyprotein"/>
</dbReference>
<sequence length="2396" mass="262259">MLSHGKTKTLKVCGRVVVEQLTSLLSGGAGAAEAWEADTGGIGGNLDTTKSWLLEPGLHVALAGDDLLAFARGTKLVLASSGNGHGGRSNPLSVQLELGEGEKISAIEWLVFESSNGRFARDGKHRGGGGGHLGGIVGCIMVGTTSGYFHTLSDTGKLLLKQQMHAGAIVRIRVRGGGGSSQGMRTFPDDAGQDVSLIYHDGIVCLNAAELQFVLFRKLAALEKGKELGQWWAGKGSEYEGERGGVSTGGISYRKWSFGKNMASCVDGAVTGRQQPSLFEIQASKAEVLVLAVGSEPPIALFSAPEDKNSSFSPVKIASKVVSKVGSAVSYAFHASSFLWRAGGDRSMPTTPRASTLSSNTSGAWGEGGGVNPERLSSLLAKQESQRQAKGGQGEERTGKEGALGPGMPVNVKASLKDPPRRAESLALSPNGSLAAVADGLGRILLLDLAVPAIIRMWKEEEEKMAAILHERKEKKEAKKKTLKEKQAAKLKKIEEKMAKEKERIEKEEEAKLKEVEEEEEDETPLQRKKGQYNGSRDEEMEKRISEWVANLSLGEEEVVMYISKEDQEAAMRAWEAEKDVVKRQAMKDDKRMEWRLAVMREKKRRVDVAAEAAEELEEVKKIEEQLAAQTELPAQMRVIARNVARLARIQAEQYDFSRSRHIAVCSIKLGFRDFARELVGAIGTEVGHRLDKTERFCAGAIEGVKAAAPKEEEARPPRREPVKVKFVDSYSGKREENFDNWEANVLIAIHALRDEAASFARSLVRAANYSDDPVAYSSFTSLTEFLKLLRERFADVARNGKASDRLQVIHSPGTTLHLKEHECRLPSCSGEAKTARLFHVSGIENPLAHCCLSAPAFARLLKKEKLEEQVFVAYVRPATEPTEEKPMDPAIAKLLEEFKDLTEPPIGVVPRPIQHRIEIERGSRTPKGAVYRMSPRELEELRKQLDELLEKGWIRPSSSPFGAPVLFVPKKEGELRMCIDYRGLNAIIVKNAEPLPRIDDLLDRVQGAKYFSKIDLKSGYHQIEVHPDDQYKTAFRTRYGHYEFIVMPFGLTNALTTFQRCMNDLFRPWLDRFVVVYLDDILVFSKTLEEHQGHLRQVLEKLREANFKVNAKKCDWAKTQVLYLGHVLDGDGVKPEDSKIAAIRDWPTPRTLTELCSFLGLANYYRKFVRNFSTIAAPLRRLLRKETIWKWDKDCTSAMKKLKRALIEDAHCSFLIVPVSRQLGDSSEESGPGVRERGGGLGSSESKHPTNQPRNDVTCLCLAIYAPRRGVVEVWRLRHGPRVVAVRCGTNCRLLIPSTRLQPSRVPIISGNPLSPHMMGASMSAPTSPKASASVLRNARGFGGDGSVLGAGAFSVGTRNDSSRGRAFLLHGNGGQVTEIIVSPSIGFGDGGGSSLQKEVKGSMSESDILQRLCDLLRHRPGSLLAARAAVEYLDADSPSIRVGNVAGIFEGMDREWFPGERGEAEDEEQEHIVIRLMSALESPRRRLQALDMLIATRPSMRARFRLAATQLAKSAVRKWLDNADSRCAAAAPVSKAVTVATDHEFDKHQVPQLEEASLPDSKRNRPPSRELIRKSQDGPEHAGGGLKGVEPPKEGGYLLGVEEASQRGMGGKLRRKMGVLLWHEHLLELFIILGGDMFDDEREDSDGEWRVSGGLWRIKAGKEGTNRRAVPELFDDVRSWVRSEEQSRDSRAARAGSGKSGHLLRPPVQRADRHVHHKKSEHPKMLDRNWSALLSGSAPGRSGRKPLTQGLVPSRPALTCREFIRSFIFDPTLAPPCIPRRKSAMVPTNVGSLRLLREGDLGTTAGMIPTASIGSLIFRWMLRGGAGAARVVVGLEGLPLPGSDWERLFLGWYDLAPLDGIVALPARMLVDVLRWIAKSVSETETAGGFEPGGRFAGSYQWCRRSGESSKGLILARCCQFVVEEMMERRGLEGLLSGEAESAKQWGETAERTTDVWWIERVVRKVSVCAEERGWVGGLSSLIPTVAELPSFAVASWAARLQLLVSLSADASMSMQRVPAIQPSVLRTRRESLTEGGSDDGREGGEQEKLVELFQVLSGRFPGSCHDDILAVHRGLELCRQWKGGRLSARTSEAMGAAVAAIGGDGNEDLLLIAQEHFSCISSVALKGGIASSVWASQVGPRAAAVVSLVQRLKRGPTDEECAQARGVVGSSAEAVAEVVSAYEQLSVLLYDCVLLAEGTPSVGGADMDAHDQFLAAKDSTCRDAIADFRLRPPRLELVGDFRLLLRTVGTAISLHVNPADVSAMFPPELLSIFPALFMQYPVPAARGDGSSQAQAYGLVSSTALEARMEFLLGVLAAQRALSSRGDKKGFRGGSHMGGGGRYVGISAYALANDLGVDHVLLRRKQVMILIIIFLISNYMSFQSSLLLFCSCASC</sequence>
<dbReference type="Gene3D" id="3.30.70.270">
    <property type="match status" value="2"/>
</dbReference>
<evidence type="ECO:0000256" key="1">
    <source>
        <dbReference type="ARBA" id="ARBA00022670"/>
    </source>
</evidence>
<evidence type="ECO:0000313" key="13">
    <source>
        <dbReference type="Proteomes" id="UP000265515"/>
    </source>
</evidence>
<evidence type="ECO:0000256" key="7">
    <source>
        <dbReference type="ARBA" id="ARBA00022918"/>
    </source>
</evidence>
<evidence type="ECO:0000256" key="3">
    <source>
        <dbReference type="ARBA" id="ARBA00022695"/>
    </source>
</evidence>
<dbReference type="GO" id="GO:0006508">
    <property type="term" value="P:proteolysis"/>
    <property type="evidence" value="ECO:0007669"/>
    <property type="project" value="UniProtKB-KW"/>
</dbReference>
<dbReference type="PANTHER" id="PTHR37984:SF5">
    <property type="entry name" value="PROTEIN NYNRIN-LIKE"/>
    <property type="match status" value="1"/>
</dbReference>
<feature type="region of interest" description="Disordered" evidence="9">
    <location>
        <begin position="1687"/>
        <end position="1752"/>
    </location>
</feature>
<evidence type="ECO:0000256" key="5">
    <source>
        <dbReference type="ARBA" id="ARBA00022759"/>
    </source>
</evidence>
<keyword evidence="7" id="KW-0695">RNA-directed DNA polymerase</keyword>
<dbReference type="SUPFAM" id="SSF56672">
    <property type="entry name" value="DNA/RNA polymerases"/>
    <property type="match status" value="1"/>
</dbReference>
<evidence type="ECO:0000256" key="8">
    <source>
        <dbReference type="SAM" id="Coils"/>
    </source>
</evidence>
<keyword evidence="5" id="KW-0255">Endonuclease</keyword>
<dbReference type="Pfam" id="PF00078">
    <property type="entry name" value="RVT_1"/>
    <property type="match status" value="1"/>
</dbReference>
<dbReference type="PANTHER" id="PTHR37984">
    <property type="entry name" value="PROTEIN CBG26694"/>
    <property type="match status" value="1"/>
</dbReference>
<evidence type="ECO:0000256" key="9">
    <source>
        <dbReference type="SAM" id="MobiDB-lite"/>
    </source>
</evidence>
<evidence type="ECO:0000256" key="4">
    <source>
        <dbReference type="ARBA" id="ARBA00022722"/>
    </source>
</evidence>
<keyword evidence="8" id="KW-0175">Coiled coil</keyword>
<accession>A0A388M4Y7</accession>
<dbReference type="GO" id="GO:0004519">
    <property type="term" value="F:endonuclease activity"/>
    <property type="evidence" value="ECO:0007669"/>
    <property type="project" value="UniProtKB-KW"/>
</dbReference>
<dbReference type="OrthoDB" id="9445845at2759"/>
<dbReference type="Pfam" id="PF14655">
    <property type="entry name" value="RAB3GAP2_N"/>
    <property type="match status" value="2"/>
</dbReference>
<keyword evidence="4" id="KW-0540">Nuclease</keyword>
<dbReference type="InterPro" id="IPR043128">
    <property type="entry name" value="Rev_trsase/Diguanyl_cyclase"/>
</dbReference>
<dbReference type="Proteomes" id="UP000265515">
    <property type="component" value="Unassembled WGS sequence"/>
</dbReference>
<feature type="compositionally biased region" description="Basic and acidic residues" evidence="9">
    <location>
        <begin position="415"/>
        <end position="424"/>
    </location>
</feature>
<reference evidence="12 13" key="1">
    <citation type="journal article" date="2018" name="Cell">
        <title>The Chara Genome: Secondary Complexity and Implications for Plant Terrestrialization.</title>
        <authorList>
            <person name="Nishiyama T."/>
            <person name="Sakayama H."/>
            <person name="Vries J.D."/>
            <person name="Buschmann H."/>
            <person name="Saint-Marcoux D."/>
            <person name="Ullrich K.K."/>
            <person name="Haas F.B."/>
            <person name="Vanderstraeten L."/>
            <person name="Becker D."/>
            <person name="Lang D."/>
            <person name="Vosolsobe S."/>
            <person name="Rombauts S."/>
            <person name="Wilhelmsson P.K.I."/>
            <person name="Janitza P."/>
            <person name="Kern R."/>
            <person name="Heyl A."/>
            <person name="Rumpler F."/>
            <person name="Villalobos L.I.A.C."/>
            <person name="Clay J.M."/>
            <person name="Skokan R."/>
            <person name="Toyoda A."/>
            <person name="Suzuki Y."/>
            <person name="Kagoshima H."/>
            <person name="Schijlen E."/>
            <person name="Tajeshwar N."/>
            <person name="Catarino B."/>
            <person name="Hetherington A.J."/>
            <person name="Saltykova A."/>
            <person name="Bonnot C."/>
            <person name="Breuninger H."/>
            <person name="Symeonidi A."/>
            <person name="Radhakrishnan G.V."/>
            <person name="Van Nieuwerburgh F."/>
            <person name="Deforce D."/>
            <person name="Chang C."/>
            <person name="Karol K.G."/>
            <person name="Hedrich R."/>
            <person name="Ulvskov P."/>
            <person name="Glockner G."/>
            <person name="Delwiche C.F."/>
            <person name="Petrasek J."/>
            <person name="Van de Peer Y."/>
            <person name="Friml J."/>
            <person name="Beilby M."/>
            <person name="Dolan L."/>
            <person name="Kohara Y."/>
            <person name="Sugano S."/>
            <person name="Fujiyama A."/>
            <person name="Delaux P.-M."/>
            <person name="Quint M."/>
            <person name="TheiBen G."/>
            <person name="Hagemann M."/>
            <person name="Harholt J."/>
            <person name="Dunand C."/>
            <person name="Zachgo S."/>
            <person name="Langdale J."/>
            <person name="Maumus F."/>
            <person name="Straeten D.V.D."/>
            <person name="Gould S.B."/>
            <person name="Rensing S.A."/>
        </authorList>
    </citation>
    <scope>NUCLEOTIDE SEQUENCE [LARGE SCALE GENOMIC DNA]</scope>
    <source>
        <strain evidence="12 13">S276</strain>
    </source>
</reference>
<feature type="compositionally biased region" description="Polar residues" evidence="9">
    <location>
        <begin position="348"/>
        <end position="363"/>
    </location>
</feature>
<comment type="caution">
    <text evidence="12">The sequence shown here is derived from an EMBL/GenBank/DDBJ whole genome shotgun (WGS) entry which is preliminary data.</text>
</comment>